<evidence type="ECO:0000256" key="11">
    <source>
        <dbReference type="ARBA" id="ARBA00025746"/>
    </source>
</evidence>
<dbReference type="Pfam" id="PF21342">
    <property type="entry name" value="SoxA-TsdA_cyt-c"/>
    <property type="match status" value="2"/>
</dbReference>
<dbReference type="EMBL" id="AP014946">
    <property type="protein sequence ID" value="BAT60995.1"/>
    <property type="molecule type" value="Genomic_DNA"/>
</dbReference>
<dbReference type="GO" id="GO:0020037">
    <property type="term" value="F:heme binding"/>
    <property type="evidence" value="ECO:0007669"/>
    <property type="project" value="InterPro"/>
</dbReference>
<evidence type="ECO:0000313" key="21">
    <source>
        <dbReference type="Proteomes" id="UP000236884"/>
    </source>
</evidence>
<name>A0A0S3PYL6_9BRAD</name>
<comment type="subcellular location">
    <subcellularLocation>
        <location evidence="1 14">Periplasm</location>
    </subcellularLocation>
</comment>
<gene>
    <name evidence="20" type="primary">soxA_2</name>
    <name evidence="20" type="ORF">GJW-30_1_03545</name>
</gene>
<dbReference type="GO" id="GO:0046872">
    <property type="term" value="F:metal ion binding"/>
    <property type="evidence" value="ECO:0007669"/>
    <property type="project" value="UniProtKB-KW"/>
</dbReference>
<feature type="chain" id="PRO_5006615918" description="SoxAX cytochrome complex subunit A" evidence="18">
    <location>
        <begin position="22"/>
        <end position="258"/>
    </location>
</feature>
<evidence type="ECO:0000256" key="17">
    <source>
        <dbReference type="PIRSR" id="PIRSR038455-3"/>
    </source>
</evidence>
<dbReference type="Proteomes" id="UP000236884">
    <property type="component" value="Chromosome"/>
</dbReference>
<dbReference type="GO" id="GO:0009055">
    <property type="term" value="F:electron transfer activity"/>
    <property type="evidence" value="ECO:0007669"/>
    <property type="project" value="InterPro"/>
</dbReference>
<evidence type="ECO:0000256" key="13">
    <source>
        <dbReference type="ARBA" id="ARBA00048423"/>
    </source>
</evidence>
<keyword evidence="20" id="KW-0560">Oxidoreductase</keyword>
<reference evidence="20 21" key="1">
    <citation type="submission" date="2015-08" db="EMBL/GenBank/DDBJ databases">
        <title>Investigation of the bacterial diversity of lava forest soil.</title>
        <authorList>
            <person name="Lee J.S."/>
        </authorList>
    </citation>
    <scope>NUCLEOTIDE SEQUENCE [LARGE SCALE GENOMIC DNA]</scope>
    <source>
        <strain evidence="20 21">GJW-30</strain>
    </source>
</reference>
<sequence length="258" mass="28541">MISRLLIALALTASLAAATRAAEIPLDERRSGLDFAGNDSRQMQADDTSNPAFLWVREGEALWAKTDGVKQSCASCHNDAATTMKGVSARYPAYSEAKQRPVDLAGQVNICRETRQDAKPFAHESREMLALTAYIGLQSRGMPTAPPDDARLEPFRRNGEQLFNARVGQLNFSCANCHNDNWGKRLASAPIPQGHANGYPLYRLEWQSLGSLQRRFRNCMSGVRATAFAYGAPEWVDLELYLAWRARGMPVETPAVRP</sequence>
<evidence type="ECO:0000256" key="9">
    <source>
        <dbReference type="ARBA" id="ARBA00022982"/>
    </source>
</evidence>
<dbReference type="OrthoDB" id="7916986at2"/>
<dbReference type="RefSeq" id="WP_096357672.1">
    <property type="nucleotide sequence ID" value="NZ_AP014946.1"/>
</dbReference>
<evidence type="ECO:0000256" key="7">
    <source>
        <dbReference type="ARBA" id="ARBA00022729"/>
    </source>
</evidence>
<feature type="binding site" description="covalent" evidence="16">
    <location>
        <position position="76"/>
    </location>
    <ligand>
        <name>heme c</name>
        <dbReference type="ChEBI" id="CHEBI:61717"/>
        <label>1</label>
    </ligand>
</feature>
<dbReference type="AlphaFoldDB" id="A0A0S3PYL6"/>
<dbReference type="InterPro" id="IPR009056">
    <property type="entry name" value="Cyt_c-like_dom"/>
</dbReference>
<evidence type="ECO:0000256" key="15">
    <source>
        <dbReference type="PIRSR" id="PIRSR038455-1"/>
    </source>
</evidence>
<feature type="active site" description="Cysteine persulfide intermediate" evidence="15">
    <location>
        <position position="219"/>
    </location>
</feature>
<accession>A0A0S3PYL6</accession>
<dbReference type="GO" id="GO:0016740">
    <property type="term" value="F:transferase activity"/>
    <property type="evidence" value="ECO:0007669"/>
    <property type="project" value="UniProtKB-KW"/>
</dbReference>
<feature type="signal peptide" evidence="18">
    <location>
        <begin position="1"/>
        <end position="21"/>
    </location>
</feature>
<dbReference type="PROSITE" id="PS51007">
    <property type="entry name" value="CYTC"/>
    <property type="match status" value="2"/>
</dbReference>
<evidence type="ECO:0000256" key="3">
    <source>
        <dbReference type="ARBA" id="ARBA00022448"/>
    </source>
</evidence>
<keyword evidence="5 14" id="KW-0808">Transferase</keyword>
<evidence type="ECO:0000313" key="20">
    <source>
        <dbReference type="EMBL" id="BAT60995.1"/>
    </source>
</evidence>
<feature type="binding site" evidence="16">
    <location>
        <position position="215"/>
    </location>
    <ligand>
        <name>substrate</name>
    </ligand>
</feature>
<proteinExistence type="inferred from homology"/>
<feature type="domain" description="Cytochrome c" evidence="19">
    <location>
        <begin position="154"/>
        <end position="246"/>
    </location>
</feature>
<dbReference type="InterPro" id="IPR036909">
    <property type="entry name" value="Cyt_c-like_dom_sf"/>
</dbReference>
<feature type="binding site" description="axial binding residue" evidence="17">
    <location>
        <position position="178"/>
    </location>
    <ligand>
        <name>heme c</name>
        <dbReference type="ChEBI" id="CHEBI:61717"/>
        <label>2</label>
    </ligand>
    <ligandPart>
        <name>Fe</name>
        <dbReference type="ChEBI" id="CHEBI:18248"/>
    </ligandPart>
</feature>
<evidence type="ECO:0000256" key="18">
    <source>
        <dbReference type="SAM" id="SignalP"/>
    </source>
</evidence>
<feature type="binding site" description="covalent" evidence="16">
    <location>
        <position position="177"/>
    </location>
    <ligand>
        <name>heme c</name>
        <dbReference type="ChEBI" id="CHEBI:61717"/>
        <label>2</label>
    </ligand>
</feature>
<evidence type="ECO:0000256" key="12">
    <source>
        <dbReference type="ARBA" id="ARBA00048077"/>
    </source>
</evidence>
<dbReference type="GO" id="GO:0070069">
    <property type="term" value="C:cytochrome complex"/>
    <property type="evidence" value="ECO:0007669"/>
    <property type="project" value="InterPro"/>
</dbReference>
<keyword evidence="10 14" id="KW-0408">Iron</keyword>
<feature type="domain" description="Cytochrome c" evidence="19">
    <location>
        <begin position="54"/>
        <end position="139"/>
    </location>
</feature>
<dbReference type="NCBIfam" id="TIGR04484">
    <property type="entry name" value="thiosulf_SoxA"/>
    <property type="match status" value="1"/>
</dbReference>
<dbReference type="GO" id="GO:0019417">
    <property type="term" value="P:sulfur oxidation"/>
    <property type="evidence" value="ECO:0007669"/>
    <property type="project" value="InterPro"/>
</dbReference>
<organism evidence="20 21">
    <name type="scientific">Variibacter gotjawalensis</name>
    <dbReference type="NCBI Taxonomy" id="1333996"/>
    <lineage>
        <taxon>Bacteria</taxon>
        <taxon>Pseudomonadati</taxon>
        <taxon>Pseudomonadota</taxon>
        <taxon>Alphaproteobacteria</taxon>
        <taxon>Hyphomicrobiales</taxon>
        <taxon>Nitrobacteraceae</taxon>
        <taxon>Variibacter</taxon>
    </lineage>
</organism>
<evidence type="ECO:0000256" key="6">
    <source>
        <dbReference type="ARBA" id="ARBA00022723"/>
    </source>
</evidence>
<feature type="binding site" description="axial binding residue" evidence="17">
    <location>
        <position position="219"/>
    </location>
    <ligand>
        <name>heme c</name>
        <dbReference type="ChEBI" id="CHEBI:61717"/>
        <label>2</label>
    </ligand>
    <ligandPart>
        <name>Fe</name>
        <dbReference type="ChEBI" id="CHEBI:18248"/>
    </ligandPart>
</feature>
<keyword evidence="6 14" id="KW-0479">Metal-binding</keyword>
<keyword evidence="7 18" id="KW-0732">Signal</keyword>
<keyword evidence="9 14" id="KW-0249">Electron transport</keyword>
<dbReference type="InterPro" id="IPR025710">
    <property type="entry name" value="SoxA"/>
</dbReference>
<keyword evidence="4 14" id="KW-0349">Heme</keyword>
<comment type="catalytic activity">
    <reaction evidence="12 14">
        <text>L-cysteinyl-[SoxY protein] + thiosulfate + 2 Fe(III)-[cytochrome c] = S-sulfosulfanyl-L-cysteinyl-[SoxY protein] + 2 Fe(II)-[cytochrome c] + 2 H(+)</text>
        <dbReference type="Rhea" id="RHEA:56720"/>
        <dbReference type="Rhea" id="RHEA-COMP:10350"/>
        <dbReference type="Rhea" id="RHEA-COMP:14328"/>
        <dbReference type="Rhea" id="RHEA-COMP:14399"/>
        <dbReference type="Rhea" id="RHEA-COMP:14691"/>
        <dbReference type="ChEBI" id="CHEBI:15378"/>
        <dbReference type="ChEBI" id="CHEBI:29033"/>
        <dbReference type="ChEBI" id="CHEBI:29034"/>
        <dbReference type="ChEBI" id="CHEBI:29950"/>
        <dbReference type="ChEBI" id="CHEBI:33542"/>
        <dbReference type="ChEBI" id="CHEBI:139321"/>
        <dbReference type="EC" id="2.8.5.2"/>
    </reaction>
</comment>
<evidence type="ECO:0000256" key="1">
    <source>
        <dbReference type="ARBA" id="ARBA00004418"/>
    </source>
</evidence>
<comment type="similarity">
    <text evidence="11 14">Belongs to the SoxA family.</text>
</comment>
<keyword evidence="8 14" id="KW-0574">Periplasm</keyword>
<evidence type="ECO:0000256" key="5">
    <source>
        <dbReference type="ARBA" id="ARBA00022679"/>
    </source>
</evidence>
<comment type="catalytic activity">
    <reaction evidence="13 14">
        <text>S-sulfanyl-L-cysteinyl-[SoxY protein] + thiosulfate + 2 Fe(III)-[cytochrome c] = S-(2-sulfodisulfanyl)-L-cysteinyl-[SoxY protein] + 2 Fe(II)-[cytochrome c] + 2 H(+)</text>
        <dbReference type="Rhea" id="RHEA:51224"/>
        <dbReference type="Rhea" id="RHEA-COMP:10350"/>
        <dbReference type="Rhea" id="RHEA-COMP:14399"/>
        <dbReference type="Rhea" id="RHEA-COMP:14689"/>
        <dbReference type="Rhea" id="RHEA-COMP:14690"/>
        <dbReference type="ChEBI" id="CHEBI:15378"/>
        <dbReference type="ChEBI" id="CHEBI:29033"/>
        <dbReference type="ChEBI" id="CHEBI:29034"/>
        <dbReference type="ChEBI" id="CHEBI:33542"/>
        <dbReference type="ChEBI" id="CHEBI:61963"/>
        <dbReference type="ChEBI" id="CHEBI:140664"/>
        <dbReference type="EC" id="2.8.5.2"/>
    </reaction>
</comment>
<dbReference type="EC" id="2.8.5.2" evidence="14"/>
<comment type="subunit">
    <text evidence="2 14">Heterodimer of SoxA and SoxX.</text>
</comment>
<evidence type="ECO:0000256" key="4">
    <source>
        <dbReference type="ARBA" id="ARBA00022617"/>
    </source>
</evidence>
<evidence type="ECO:0000256" key="14">
    <source>
        <dbReference type="PIRNR" id="PIRNR038455"/>
    </source>
</evidence>
<feature type="binding site" description="covalent" evidence="16">
    <location>
        <position position="174"/>
    </location>
    <ligand>
        <name>heme c</name>
        <dbReference type="ChEBI" id="CHEBI:61717"/>
        <label>2</label>
    </ligand>
</feature>
<keyword evidence="21" id="KW-1185">Reference proteome</keyword>
<evidence type="ECO:0000259" key="19">
    <source>
        <dbReference type="PROSITE" id="PS51007"/>
    </source>
</evidence>
<feature type="binding site" description="covalent" evidence="16">
    <location>
        <position position="73"/>
    </location>
    <ligand>
        <name>heme c</name>
        <dbReference type="ChEBI" id="CHEBI:61717"/>
        <label>1</label>
    </ligand>
</feature>
<dbReference type="Gene3D" id="1.10.760.10">
    <property type="entry name" value="Cytochrome c-like domain"/>
    <property type="match status" value="2"/>
</dbReference>
<comment type="cofactor">
    <cofactor evidence="16">
        <name>heme</name>
        <dbReference type="ChEBI" id="CHEBI:30413"/>
    </cofactor>
    <text evidence="16">Binds 2 heme groups per subunit.</text>
</comment>
<evidence type="ECO:0000256" key="16">
    <source>
        <dbReference type="PIRSR" id="PIRSR038455-2"/>
    </source>
</evidence>
<evidence type="ECO:0000256" key="10">
    <source>
        <dbReference type="ARBA" id="ARBA00023004"/>
    </source>
</evidence>
<dbReference type="GO" id="GO:0016669">
    <property type="term" value="F:oxidoreductase activity, acting on a sulfur group of donors, cytochrome as acceptor"/>
    <property type="evidence" value="ECO:0007669"/>
    <property type="project" value="InterPro"/>
</dbReference>
<dbReference type="SUPFAM" id="SSF46626">
    <property type="entry name" value="Cytochrome c"/>
    <property type="match status" value="2"/>
</dbReference>
<evidence type="ECO:0000256" key="2">
    <source>
        <dbReference type="ARBA" id="ARBA00011530"/>
    </source>
</evidence>
<protein>
    <recommendedName>
        <fullName evidence="14">SoxAX cytochrome complex subunit A</fullName>
        <ecNumber evidence="14">2.8.5.2</ecNumber>
    </recommendedName>
    <alternativeName>
        <fullName evidence="14">Protein SoxA</fullName>
    </alternativeName>
    <alternativeName>
        <fullName evidence="14">Sulfur oxidizing protein A</fullName>
    </alternativeName>
    <alternativeName>
        <fullName evidence="14">Thiosulfate-oxidizing multienzyme system protein SoxA</fullName>
    </alternativeName>
</protein>
<keyword evidence="3 14" id="KW-0813">Transport</keyword>
<feature type="binding site" description="axial binding residue" evidence="17">
    <location>
        <position position="111"/>
    </location>
    <ligand>
        <name>heme c</name>
        <dbReference type="ChEBI" id="CHEBI:61717"/>
        <label>1</label>
    </ligand>
    <ligandPart>
        <name>Fe</name>
        <dbReference type="ChEBI" id="CHEBI:18248"/>
    </ligandPart>
</feature>
<feature type="binding site" description="axial binding residue" evidence="17">
    <location>
        <position position="77"/>
    </location>
    <ligand>
        <name>heme c</name>
        <dbReference type="ChEBI" id="CHEBI:61717"/>
        <label>1</label>
    </ligand>
    <ligandPart>
        <name>Fe</name>
        <dbReference type="ChEBI" id="CHEBI:18248"/>
    </ligandPart>
</feature>
<dbReference type="PIRSF" id="PIRSF038455">
    <property type="entry name" value="SoxA"/>
    <property type="match status" value="1"/>
</dbReference>
<evidence type="ECO:0000256" key="8">
    <source>
        <dbReference type="ARBA" id="ARBA00022764"/>
    </source>
</evidence>
<dbReference type="KEGG" id="vgo:GJW-30_1_03545"/>
<dbReference type="GO" id="GO:0042597">
    <property type="term" value="C:periplasmic space"/>
    <property type="evidence" value="ECO:0007669"/>
    <property type="project" value="UniProtKB-SubCell"/>
</dbReference>